<evidence type="ECO:0000256" key="2">
    <source>
        <dbReference type="ARBA" id="ARBA00019841"/>
    </source>
</evidence>
<evidence type="ECO:0000256" key="6">
    <source>
        <dbReference type="SAM" id="Coils"/>
    </source>
</evidence>
<evidence type="ECO:0000256" key="1">
    <source>
        <dbReference type="ARBA" id="ARBA00005915"/>
    </source>
</evidence>
<evidence type="ECO:0000256" key="5">
    <source>
        <dbReference type="ARBA" id="ARBA00022839"/>
    </source>
</evidence>
<dbReference type="AlphaFoldDB" id="A0A8J6QRI4"/>
<evidence type="ECO:0000256" key="3">
    <source>
        <dbReference type="ARBA" id="ARBA00022722"/>
    </source>
</evidence>
<dbReference type="Pfam" id="PF02272">
    <property type="entry name" value="DHHA1"/>
    <property type="match status" value="1"/>
</dbReference>
<dbReference type="Proteomes" id="UP000632828">
    <property type="component" value="Unassembled WGS sequence"/>
</dbReference>
<name>A0A8J6QRI4_9BACT</name>
<dbReference type="RefSeq" id="WP_191156071.1">
    <property type="nucleotide sequence ID" value="NZ_JACWUN010000010.1"/>
</dbReference>
<dbReference type="InterPro" id="IPR004610">
    <property type="entry name" value="RecJ"/>
</dbReference>
<dbReference type="InterPro" id="IPR003156">
    <property type="entry name" value="DHHA1_dom"/>
</dbReference>
<gene>
    <name evidence="10" type="primary">recJ</name>
    <name evidence="10" type="ORF">ICT70_09835</name>
</gene>
<keyword evidence="5 10" id="KW-0269">Exonuclease</keyword>
<keyword evidence="3" id="KW-0540">Nuclease</keyword>
<protein>
    <recommendedName>
        <fullName evidence="2">Single-stranded-DNA-specific exonuclease RecJ</fullName>
    </recommendedName>
</protein>
<evidence type="ECO:0000313" key="10">
    <source>
        <dbReference type="EMBL" id="MBD1400973.1"/>
    </source>
</evidence>
<organism evidence="10 11">
    <name type="scientific">Pelovirga terrestris</name>
    <dbReference type="NCBI Taxonomy" id="2771352"/>
    <lineage>
        <taxon>Bacteria</taxon>
        <taxon>Pseudomonadati</taxon>
        <taxon>Thermodesulfobacteriota</taxon>
        <taxon>Desulfuromonadia</taxon>
        <taxon>Geobacterales</taxon>
        <taxon>Geobacteraceae</taxon>
        <taxon>Pelovirga</taxon>
    </lineage>
</organism>
<dbReference type="GO" id="GO:0003676">
    <property type="term" value="F:nucleic acid binding"/>
    <property type="evidence" value="ECO:0007669"/>
    <property type="project" value="InterPro"/>
</dbReference>
<dbReference type="Pfam" id="PF17768">
    <property type="entry name" value="RecJ_OB"/>
    <property type="match status" value="1"/>
</dbReference>
<dbReference type="PANTHER" id="PTHR30255:SF2">
    <property type="entry name" value="SINGLE-STRANDED-DNA-SPECIFIC EXONUCLEASE RECJ"/>
    <property type="match status" value="1"/>
</dbReference>
<reference evidence="10" key="1">
    <citation type="submission" date="2020-09" db="EMBL/GenBank/DDBJ databases">
        <title>Pelobacter alkaliphilus sp. nov., a novel anaerobic arsenate-reducing bacterium from terrestrial mud volcano.</title>
        <authorList>
            <person name="Khomyakova M.A."/>
            <person name="Merkel A.Y."/>
            <person name="Slobodkin A.I."/>
        </authorList>
    </citation>
    <scope>NUCLEOTIDE SEQUENCE</scope>
    <source>
        <strain evidence="10">M08fum</strain>
    </source>
</reference>
<dbReference type="InterPro" id="IPR001667">
    <property type="entry name" value="DDH_dom"/>
</dbReference>
<evidence type="ECO:0000259" key="7">
    <source>
        <dbReference type="Pfam" id="PF01368"/>
    </source>
</evidence>
<comment type="similarity">
    <text evidence="1">Belongs to the RecJ family.</text>
</comment>
<dbReference type="NCBIfam" id="TIGR00644">
    <property type="entry name" value="recJ"/>
    <property type="match status" value="1"/>
</dbReference>
<dbReference type="EMBL" id="JACWUN010000010">
    <property type="protein sequence ID" value="MBD1400973.1"/>
    <property type="molecule type" value="Genomic_DNA"/>
</dbReference>
<dbReference type="GO" id="GO:0006281">
    <property type="term" value="P:DNA repair"/>
    <property type="evidence" value="ECO:0007669"/>
    <property type="project" value="InterPro"/>
</dbReference>
<dbReference type="InterPro" id="IPR041122">
    <property type="entry name" value="RecJ_OB"/>
</dbReference>
<dbReference type="Gene3D" id="3.90.1640.30">
    <property type="match status" value="1"/>
</dbReference>
<dbReference type="GO" id="GO:0008409">
    <property type="term" value="F:5'-3' exonuclease activity"/>
    <property type="evidence" value="ECO:0007669"/>
    <property type="project" value="InterPro"/>
</dbReference>
<keyword evidence="4" id="KW-0378">Hydrolase</keyword>
<dbReference type="PANTHER" id="PTHR30255">
    <property type="entry name" value="SINGLE-STRANDED-DNA-SPECIFIC EXONUCLEASE RECJ"/>
    <property type="match status" value="1"/>
</dbReference>
<feature type="domain" description="RecJ OB" evidence="9">
    <location>
        <begin position="466"/>
        <end position="567"/>
    </location>
</feature>
<dbReference type="Pfam" id="PF01368">
    <property type="entry name" value="DHH"/>
    <property type="match status" value="1"/>
</dbReference>
<dbReference type="InterPro" id="IPR038763">
    <property type="entry name" value="DHH_sf"/>
</dbReference>
<dbReference type="GO" id="GO:0006310">
    <property type="term" value="P:DNA recombination"/>
    <property type="evidence" value="ECO:0007669"/>
    <property type="project" value="InterPro"/>
</dbReference>
<comment type="caution">
    <text evidence="10">The sequence shown here is derived from an EMBL/GenBank/DDBJ whole genome shotgun (WGS) entry which is preliminary data.</text>
</comment>
<feature type="coiled-coil region" evidence="6">
    <location>
        <begin position="314"/>
        <end position="341"/>
    </location>
</feature>
<feature type="domain" description="DHHA1" evidence="8">
    <location>
        <begin position="361"/>
        <end position="450"/>
    </location>
</feature>
<keyword evidence="6" id="KW-0175">Coiled coil</keyword>
<sequence length="575" mass="62476">MQPVHQRRWLSRATPPEPQMVQQLAESLEISTLLATILCRRGYPTAEEAQLFLHSVLTTLPDPYLLPDMDKACRRLQKALNCGEKISIHGDYDVDGISGCAVLVEGLRAFGGQIDYHIPLRLKDGYGLSADAIRQVAEDGCRLMISVDCGISAHIEAQLAQDLGIDLIITDHHQPGDSLPPAIALINPQLSANRFPYTSLAGVGVAFMLLVALRKRLRDAGSFQYAKEPDLRHTLDLVALGTISDIAPLTGVNRTLVKTGLRLLDKESRPGVAALKKVAGVSAVTSGSVGFQLAPRLNAAGRLEDAALGVKLLLGETEIDVQAVAQQLDQLNQQRQALEKKVLADAVSRVERDPQDRRSIVLASADWHSGVIGIVASRLVERYHRPTFLIALDHGVGKGSGRSIKGFDLYQALKECGPLLEGYGGHTMAAGLSIAEAQLEAFSQRFEEAAGARLTDELCTPAIEHDGECLLSFWSIAAVEELSVLEPYGVGNPQPLFLGRRCTVKSCSLVAEKHLKFDLEQQGTRLSAIAFGCGERLSECSGEVDVLYRPQINHWRGTTKVQLQVVDFCRVGEPE</sequence>
<evidence type="ECO:0000313" key="11">
    <source>
        <dbReference type="Proteomes" id="UP000632828"/>
    </source>
</evidence>
<feature type="domain" description="DDH" evidence="7">
    <location>
        <begin position="85"/>
        <end position="242"/>
    </location>
</feature>
<proteinExistence type="inferred from homology"/>
<dbReference type="InterPro" id="IPR051673">
    <property type="entry name" value="SSDNA_exonuclease_RecJ"/>
</dbReference>
<accession>A0A8J6QRI4</accession>
<keyword evidence="11" id="KW-1185">Reference proteome</keyword>
<dbReference type="Gene3D" id="3.10.310.30">
    <property type="match status" value="1"/>
</dbReference>
<evidence type="ECO:0000259" key="8">
    <source>
        <dbReference type="Pfam" id="PF02272"/>
    </source>
</evidence>
<evidence type="ECO:0000259" key="9">
    <source>
        <dbReference type="Pfam" id="PF17768"/>
    </source>
</evidence>
<evidence type="ECO:0000256" key="4">
    <source>
        <dbReference type="ARBA" id="ARBA00022801"/>
    </source>
</evidence>
<dbReference type="SUPFAM" id="SSF64182">
    <property type="entry name" value="DHH phosphoesterases"/>
    <property type="match status" value="1"/>
</dbReference>